<comment type="caution">
    <text evidence="1">The sequence shown here is derived from an EMBL/GenBank/DDBJ whole genome shotgun (WGS) entry which is preliminary data.</text>
</comment>
<dbReference type="Proteomes" id="UP000193675">
    <property type="component" value="Unassembled WGS sequence"/>
</dbReference>
<reference evidence="1 2" key="1">
    <citation type="submission" date="2017-04" db="EMBL/GenBank/DDBJ databases">
        <title>Presence of VIM-2 positive Pseudomonas species in chickens and their surrounding environment.</title>
        <authorList>
            <person name="Zhang R."/>
        </authorList>
    </citation>
    <scope>NUCLEOTIDE SEQUENCE [LARGE SCALE GENOMIC DNA]</scope>
    <source>
        <strain evidence="1 2">DZ-C18</strain>
    </source>
</reference>
<accession>A0A1X1A443</accession>
<organism evidence="1 2">
    <name type="scientific">Pseudomonas putida</name>
    <name type="common">Arthrobacter siderocapsulatus</name>
    <dbReference type="NCBI Taxonomy" id="303"/>
    <lineage>
        <taxon>Bacteria</taxon>
        <taxon>Pseudomonadati</taxon>
        <taxon>Pseudomonadota</taxon>
        <taxon>Gammaproteobacteria</taxon>
        <taxon>Pseudomonadales</taxon>
        <taxon>Pseudomonadaceae</taxon>
        <taxon>Pseudomonas</taxon>
    </lineage>
</organism>
<proteinExistence type="predicted"/>
<dbReference type="OrthoDB" id="7022437at2"/>
<dbReference type="RefSeq" id="WP_084854816.1">
    <property type="nucleotide sequence ID" value="NZ_NBWC01000006.1"/>
</dbReference>
<name>A0A1X1A443_PSEPU</name>
<sequence>MKGEKAADASTKVYGSSTMSDFFRHGSVEEKRSVYRMAATAAIDEQKDVIRSAKSGEFSMSKCKM</sequence>
<evidence type="ECO:0000313" key="1">
    <source>
        <dbReference type="EMBL" id="ORL66625.1"/>
    </source>
</evidence>
<evidence type="ECO:0000313" key="2">
    <source>
        <dbReference type="Proteomes" id="UP000193675"/>
    </source>
</evidence>
<protein>
    <submittedName>
        <fullName evidence="1">Uncharacterized protein</fullName>
    </submittedName>
</protein>
<gene>
    <name evidence="1" type="ORF">B7H17_04920</name>
</gene>
<dbReference type="EMBL" id="NBWC01000006">
    <property type="protein sequence ID" value="ORL66625.1"/>
    <property type="molecule type" value="Genomic_DNA"/>
</dbReference>
<dbReference type="AlphaFoldDB" id="A0A1X1A443"/>